<feature type="domain" description="Polymerase beta nucleotidyltransferase" evidence="1">
    <location>
        <begin position="27"/>
        <end position="102"/>
    </location>
</feature>
<gene>
    <name evidence="2" type="ORF">J2X07_003203</name>
</gene>
<keyword evidence="3" id="KW-1185">Reference proteome</keyword>
<dbReference type="CDD" id="cd05403">
    <property type="entry name" value="NT_KNTase_like"/>
    <property type="match status" value="1"/>
</dbReference>
<accession>A0ABU1U432</accession>
<sequence>MNFGSILKQTMKESLLISGAAVADVKFYLFGSFLKSNKPNDIDILILYDNSQNNNLSIVLDLKKVLKEKAESIFSIPLDITLLSYKENDEVNFIETEKAILFYSSY</sequence>
<evidence type="ECO:0000313" key="2">
    <source>
        <dbReference type="EMBL" id="MDR7074208.1"/>
    </source>
</evidence>
<dbReference type="SUPFAM" id="SSF81301">
    <property type="entry name" value="Nucleotidyltransferase"/>
    <property type="match status" value="1"/>
</dbReference>
<protein>
    <submittedName>
        <fullName evidence="2">Nucleotidyltransferase</fullName>
    </submittedName>
</protein>
<dbReference type="Gene3D" id="3.30.460.10">
    <property type="entry name" value="Beta Polymerase, domain 2"/>
    <property type="match status" value="1"/>
</dbReference>
<dbReference type="RefSeq" id="WP_310260771.1">
    <property type="nucleotide sequence ID" value="NZ_JAVDWA010000006.1"/>
</dbReference>
<evidence type="ECO:0000313" key="3">
    <source>
        <dbReference type="Proteomes" id="UP001258181"/>
    </source>
</evidence>
<dbReference type="Pfam" id="PF18765">
    <property type="entry name" value="Polbeta"/>
    <property type="match status" value="1"/>
</dbReference>
<organism evidence="2 3">
    <name type="scientific">Fictibacillus barbaricus</name>
    <dbReference type="NCBI Taxonomy" id="182136"/>
    <lineage>
        <taxon>Bacteria</taxon>
        <taxon>Bacillati</taxon>
        <taxon>Bacillota</taxon>
        <taxon>Bacilli</taxon>
        <taxon>Bacillales</taxon>
        <taxon>Fictibacillaceae</taxon>
        <taxon>Fictibacillus</taxon>
    </lineage>
</organism>
<comment type="caution">
    <text evidence="2">The sequence shown here is derived from an EMBL/GenBank/DDBJ whole genome shotgun (WGS) entry which is preliminary data.</text>
</comment>
<proteinExistence type="predicted"/>
<dbReference type="InterPro" id="IPR041633">
    <property type="entry name" value="Polbeta"/>
</dbReference>
<dbReference type="InterPro" id="IPR043519">
    <property type="entry name" value="NT_sf"/>
</dbReference>
<dbReference type="Proteomes" id="UP001258181">
    <property type="component" value="Unassembled WGS sequence"/>
</dbReference>
<reference evidence="2 3" key="1">
    <citation type="submission" date="2023-07" db="EMBL/GenBank/DDBJ databases">
        <title>Sorghum-associated microbial communities from plants grown in Nebraska, USA.</title>
        <authorList>
            <person name="Schachtman D."/>
        </authorList>
    </citation>
    <scope>NUCLEOTIDE SEQUENCE [LARGE SCALE GENOMIC DNA]</scope>
    <source>
        <strain evidence="2 3">BE211</strain>
    </source>
</reference>
<evidence type="ECO:0000259" key="1">
    <source>
        <dbReference type="Pfam" id="PF18765"/>
    </source>
</evidence>
<dbReference type="EMBL" id="JAVDWA010000006">
    <property type="protein sequence ID" value="MDR7074208.1"/>
    <property type="molecule type" value="Genomic_DNA"/>
</dbReference>
<name>A0ABU1U432_9BACL</name>